<evidence type="ECO:0000313" key="2">
    <source>
        <dbReference type="EMBL" id="JAH85494.1"/>
    </source>
</evidence>
<dbReference type="AlphaFoldDB" id="A0A0E9W557"/>
<dbReference type="EMBL" id="GBXM01023083">
    <property type="protein sequence ID" value="JAH85494.1"/>
    <property type="molecule type" value="Transcribed_RNA"/>
</dbReference>
<accession>A0A0E9W557</accession>
<proteinExistence type="predicted"/>
<sequence length="70" mass="8084">MDAGIEMRRDKRDETGIALNSNESEKQMTGEEGGIGLKQRPFNDAILSQSPSMVKHRERRERMIRTRQLP</sequence>
<name>A0A0E9W557_ANGAN</name>
<protein>
    <submittedName>
        <fullName evidence="2">Uncharacterized protein</fullName>
    </submittedName>
</protein>
<reference evidence="2" key="1">
    <citation type="submission" date="2014-11" db="EMBL/GenBank/DDBJ databases">
        <authorList>
            <person name="Amaro Gonzalez C."/>
        </authorList>
    </citation>
    <scope>NUCLEOTIDE SEQUENCE</scope>
</reference>
<feature type="compositionally biased region" description="Basic and acidic residues" evidence="1">
    <location>
        <begin position="1"/>
        <end position="15"/>
    </location>
</feature>
<evidence type="ECO:0000256" key="1">
    <source>
        <dbReference type="SAM" id="MobiDB-lite"/>
    </source>
</evidence>
<reference evidence="2" key="2">
    <citation type="journal article" date="2015" name="Fish Shellfish Immunol.">
        <title>Early steps in the European eel (Anguilla anguilla)-Vibrio vulnificus interaction in the gills: Role of the RtxA13 toxin.</title>
        <authorList>
            <person name="Callol A."/>
            <person name="Pajuelo D."/>
            <person name="Ebbesson L."/>
            <person name="Teles M."/>
            <person name="MacKenzie S."/>
            <person name="Amaro C."/>
        </authorList>
    </citation>
    <scope>NUCLEOTIDE SEQUENCE</scope>
</reference>
<feature type="region of interest" description="Disordered" evidence="1">
    <location>
        <begin position="1"/>
        <end position="70"/>
    </location>
</feature>
<organism evidence="2">
    <name type="scientific">Anguilla anguilla</name>
    <name type="common">European freshwater eel</name>
    <name type="synonym">Muraena anguilla</name>
    <dbReference type="NCBI Taxonomy" id="7936"/>
    <lineage>
        <taxon>Eukaryota</taxon>
        <taxon>Metazoa</taxon>
        <taxon>Chordata</taxon>
        <taxon>Craniata</taxon>
        <taxon>Vertebrata</taxon>
        <taxon>Euteleostomi</taxon>
        <taxon>Actinopterygii</taxon>
        <taxon>Neopterygii</taxon>
        <taxon>Teleostei</taxon>
        <taxon>Anguilliformes</taxon>
        <taxon>Anguillidae</taxon>
        <taxon>Anguilla</taxon>
    </lineage>
</organism>